<accession>A0A843X2I4</accession>
<feature type="non-terminal residue" evidence="1">
    <location>
        <position position="1"/>
    </location>
</feature>
<proteinExistence type="predicted"/>
<reference evidence="1" key="1">
    <citation type="submission" date="2017-07" db="EMBL/GenBank/DDBJ databases">
        <title>Taro Niue Genome Assembly and Annotation.</title>
        <authorList>
            <person name="Atibalentja N."/>
            <person name="Keating K."/>
            <person name="Fields C.J."/>
        </authorList>
    </citation>
    <scope>NUCLEOTIDE SEQUENCE</scope>
    <source>
        <strain evidence="1">Niue_2</strain>
        <tissue evidence="1">Leaf</tissue>
    </source>
</reference>
<dbReference type="AlphaFoldDB" id="A0A843X2I4"/>
<dbReference type="Proteomes" id="UP000652761">
    <property type="component" value="Unassembled WGS sequence"/>
</dbReference>
<gene>
    <name evidence="1" type="ORF">Taro_048260</name>
</gene>
<evidence type="ECO:0000313" key="1">
    <source>
        <dbReference type="EMBL" id="MQM15316.1"/>
    </source>
</evidence>
<dbReference type="EMBL" id="NMUH01006460">
    <property type="protein sequence ID" value="MQM15316.1"/>
    <property type="molecule type" value="Genomic_DNA"/>
</dbReference>
<protein>
    <submittedName>
        <fullName evidence="1">Uncharacterized protein</fullName>
    </submittedName>
</protein>
<sequence length="19" mass="2032">LSTALFGLIPNPMLCNKSI</sequence>
<comment type="caution">
    <text evidence="1">The sequence shown here is derived from an EMBL/GenBank/DDBJ whole genome shotgun (WGS) entry which is preliminary data.</text>
</comment>
<keyword evidence="2" id="KW-1185">Reference proteome</keyword>
<name>A0A843X2I4_COLES</name>
<evidence type="ECO:0000313" key="2">
    <source>
        <dbReference type="Proteomes" id="UP000652761"/>
    </source>
</evidence>
<organism evidence="1 2">
    <name type="scientific">Colocasia esculenta</name>
    <name type="common">Wild taro</name>
    <name type="synonym">Arum esculentum</name>
    <dbReference type="NCBI Taxonomy" id="4460"/>
    <lineage>
        <taxon>Eukaryota</taxon>
        <taxon>Viridiplantae</taxon>
        <taxon>Streptophyta</taxon>
        <taxon>Embryophyta</taxon>
        <taxon>Tracheophyta</taxon>
        <taxon>Spermatophyta</taxon>
        <taxon>Magnoliopsida</taxon>
        <taxon>Liliopsida</taxon>
        <taxon>Araceae</taxon>
        <taxon>Aroideae</taxon>
        <taxon>Colocasieae</taxon>
        <taxon>Colocasia</taxon>
    </lineage>
</organism>